<protein>
    <submittedName>
        <fullName evidence="2">HupE/UreJ family protein</fullName>
    </submittedName>
</protein>
<evidence type="ECO:0000313" key="2">
    <source>
        <dbReference type="EMBL" id="MBE9041699.1"/>
    </source>
</evidence>
<keyword evidence="1" id="KW-1133">Transmembrane helix</keyword>
<dbReference type="InterPro" id="IPR032809">
    <property type="entry name" value="Put_HupE_UreJ"/>
</dbReference>
<feature type="transmembrane region" description="Helical" evidence="1">
    <location>
        <begin position="32"/>
        <end position="53"/>
    </location>
</feature>
<name>A0A928VY07_9CYAN</name>
<evidence type="ECO:0000313" key="3">
    <source>
        <dbReference type="Proteomes" id="UP000621799"/>
    </source>
</evidence>
<reference evidence="2" key="1">
    <citation type="submission" date="2020-10" db="EMBL/GenBank/DDBJ databases">
        <authorList>
            <person name="Castelo-Branco R."/>
            <person name="Eusebio N."/>
            <person name="Adriana R."/>
            <person name="Vieira A."/>
            <person name="Brugerolle De Fraissinette N."/>
            <person name="Rezende De Castro R."/>
            <person name="Schneider M.P."/>
            <person name="Vasconcelos V."/>
            <person name="Leao P.N."/>
        </authorList>
    </citation>
    <scope>NUCLEOTIDE SEQUENCE</scope>
    <source>
        <strain evidence="2">LEGE 11467</strain>
    </source>
</reference>
<feature type="transmembrane region" description="Helical" evidence="1">
    <location>
        <begin position="131"/>
        <end position="148"/>
    </location>
</feature>
<dbReference type="Pfam" id="PF13795">
    <property type="entry name" value="HupE_UreJ_2"/>
    <property type="match status" value="1"/>
</dbReference>
<dbReference type="Proteomes" id="UP000621799">
    <property type="component" value="Unassembled WGS sequence"/>
</dbReference>
<dbReference type="AlphaFoldDB" id="A0A928VY07"/>
<proteinExistence type="predicted"/>
<keyword evidence="1" id="KW-0472">Membrane</keyword>
<feature type="transmembrane region" description="Helical" evidence="1">
    <location>
        <begin position="95"/>
        <end position="119"/>
    </location>
</feature>
<gene>
    <name evidence="2" type="ORF">IQ235_13015</name>
</gene>
<sequence length="155" mass="17082">MMLGGGLGILFKVVTAFTLAHSITLSLAVLNLVSLPTPFIESAIALSVVWVAAENLWRKEVRHRWLLTFGFGLIHGLGFAGILQEMNLATTNLALTLASFNIGVEIGQLCVVTIAFFAVRWLQKYSWALHLRHWVSLGTIAIGSFWFAQRVGLVF</sequence>
<keyword evidence="1" id="KW-0812">Transmembrane</keyword>
<keyword evidence="3" id="KW-1185">Reference proteome</keyword>
<organism evidence="2 3">
    <name type="scientific">Zarconia navalis LEGE 11467</name>
    <dbReference type="NCBI Taxonomy" id="1828826"/>
    <lineage>
        <taxon>Bacteria</taxon>
        <taxon>Bacillati</taxon>
        <taxon>Cyanobacteriota</taxon>
        <taxon>Cyanophyceae</taxon>
        <taxon>Oscillatoriophycideae</taxon>
        <taxon>Oscillatoriales</taxon>
        <taxon>Oscillatoriales incertae sedis</taxon>
        <taxon>Zarconia</taxon>
        <taxon>Zarconia navalis</taxon>
    </lineage>
</organism>
<feature type="transmembrane region" description="Helical" evidence="1">
    <location>
        <begin position="65"/>
        <end position="83"/>
    </location>
</feature>
<evidence type="ECO:0000256" key="1">
    <source>
        <dbReference type="SAM" id="Phobius"/>
    </source>
</evidence>
<comment type="caution">
    <text evidence="2">The sequence shown here is derived from an EMBL/GenBank/DDBJ whole genome shotgun (WGS) entry which is preliminary data.</text>
</comment>
<accession>A0A928VY07</accession>
<dbReference type="EMBL" id="JADEXN010000233">
    <property type="protein sequence ID" value="MBE9041699.1"/>
    <property type="molecule type" value="Genomic_DNA"/>
</dbReference>